<proteinExistence type="predicted"/>
<reference evidence="2" key="1">
    <citation type="submission" date="2023-07" db="EMBL/GenBank/DDBJ databases">
        <title>Mycolicibacterium sp. nov., a novel bacterial species.</title>
        <authorList>
            <person name="Cao Y."/>
        </authorList>
    </citation>
    <scope>NUCLEOTIDE SEQUENCE</scope>
    <source>
        <strain evidence="2">KC 300</strain>
    </source>
</reference>
<protein>
    <submittedName>
        <fullName evidence="2">IF2 family translation initiation factor</fullName>
    </submittedName>
</protein>
<evidence type="ECO:0000313" key="3">
    <source>
        <dbReference type="Proteomes" id="UP001168823"/>
    </source>
</evidence>
<dbReference type="Proteomes" id="UP001168823">
    <property type="component" value="Unassembled WGS sequence"/>
</dbReference>
<keyword evidence="3" id="KW-1185">Reference proteome</keyword>
<comment type="caution">
    <text evidence="2">The sequence shown here is derived from an EMBL/GenBank/DDBJ whole genome shotgun (WGS) entry which is preliminary data.</text>
</comment>
<keyword evidence="2" id="KW-0396">Initiation factor</keyword>
<organism evidence="2 3">
    <name type="scientific">Mycolicibacterium arseniciresistens</name>
    <dbReference type="NCBI Taxonomy" id="3062257"/>
    <lineage>
        <taxon>Bacteria</taxon>
        <taxon>Bacillati</taxon>
        <taxon>Actinomycetota</taxon>
        <taxon>Actinomycetes</taxon>
        <taxon>Mycobacteriales</taxon>
        <taxon>Mycobacteriaceae</taxon>
        <taxon>Mycolicibacterium</taxon>
    </lineage>
</organism>
<feature type="compositionally biased region" description="Basic and acidic residues" evidence="1">
    <location>
        <begin position="103"/>
        <end position="194"/>
    </location>
</feature>
<dbReference type="GO" id="GO:0003743">
    <property type="term" value="F:translation initiation factor activity"/>
    <property type="evidence" value="ECO:0007669"/>
    <property type="project" value="UniProtKB-KW"/>
</dbReference>
<evidence type="ECO:0000256" key="1">
    <source>
        <dbReference type="SAM" id="MobiDB-lite"/>
    </source>
</evidence>
<dbReference type="RefSeq" id="WP_302916478.1">
    <property type="nucleotide sequence ID" value="NZ_JAUMSQ010000307.1"/>
</dbReference>
<evidence type="ECO:0000313" key="2">
    <source>
        <dbReference type="EMBL" id="MDO3639346.1"/>
    </source>
</evidence>
<gene>
    <name evidence="2" type="ORF">Q2100_26635</name>
</gene>
<feature type="region of interest" description="Disordered" evidence="1">
    <location>
        <begin position="103"/>
        <end position="220"/>
    </location>
</feature>
<accession>A0ABT8UNH9</accession>
<dbReference type="EMBL" id="JAUMSQ010000307">
    <property type="protein sequence ID" value="MDO3639346.1"/>
    <property type="molecule type" value="Genomic_DNA"/>
</dbReference>
<sequence>MKITELPVAVLRFQYQLARFPLQLIEQRVVSRFPEETPARLFYERSLGILDATVGGALNDQELVQRGAASVERSDTLSRAARLDAAAEAKKVKADAEFEAKRDQAVQERKAAQETKQEEVREARETAQERTRNAAETARKRTAAVKDRADDVAEKRVKSAEAAKRQQKDEITAAERKATEQAAAKREDAQDKRAAAAQQKAQADRIEELAEVEKDNRKAD</sequence>
<name>A0ABT8UNH9_9MYCO</name>
<keyword evidence="2" id="KW-0648">Protein biosynthesis</keyword>
<feature type="compositionally biased region" description="Basic and acidic residues" evidence="1">
    <location>
        <begin position="202"/>
        <end position="220"/>
    </location>
</feature>